<keyword evidence="3" id="KW-1185">Reference proteome</keyword>
<dbReference type="PANTHER" id="PTHR33408">
    <property type="entry name" value="TRANSPOSASE"/>
    <property type="match status" value="1"/>
</dbReference>
<proteinExistence type="predicted"/>
<dbReference type="AlphaFoldDB" id="K7AD04"/>
<gene>
    <name evidence="2" type="ORF">C427_4644</name>
</gene>
<name>K7AD04_9ALTE</name>
<dbReference type="Proteomes" id="UP000011864">
    <property type="component" value="Chromosome"/>
</dbReference>
<protein>
    <submittedName>
        <fullName evidence="2">ISCps6, transposase</fullName>
    </submittedName>
</protein>
<evidence type="ECO:0000259" key="1">
    <source>
        <dbReference type="Pfam" id="PF05598"/>
    </source>
</evidence>
<sequence length="155" mass="18169">MSHHIKGQPRHQSTLFPESIDDFVTEDNPVRVIDMFVDHLDLLDLGFETVNPKLTGRPGYHPSTMLKLCIYGYLKRIQSSRRLEKESHRNVELMWLLERLRPDFKTIANFRKDNGKGIKNVCRKFVELCRQLRNIGVRTTLNELTFTPARFSDGR</sequence>
<dbReference type="eggNOG" id="COG3666">
    <property type="taxonomic scope" value="Bacteria"/>
</dbReference>
<feature type="domain" description="Transposase InsH N-terminal" evidence="1">
    <location>
        <begin position="19"/>
        <end position="112"/>
    </location>
</feature>
<dbReference type="EMBL" id="CP003837">
    <property type="protein sequence ID" value="AGH46743.1"/>
    <property type="molecule type" value="Genomic_DNA"/>
</dbReference>
<accession>K7AD04</accession>
<dbReference type="PANTHER" id="PTHR33408:SF2">
    <property type="entry name" value="TRANSPOSASE DDE DOMAIN-CONTAINING PROTEIN"/>
    <property type="match status" value="1"/>
</dbReference>
<reference evidence="2 3" key="1">
    <citation type="journal article" date="2013" name="Genome Announc.">
        <title>Complete Genome Sequence of Glaciecola psychrophila Strain 170T.</title>
        <authorList>
            <person name="Yin J."/>
            <person name="Chen J."/>
            <person name="Liu G."/>
            <person name="Yu Y."/>
            <person name="Song L."/>
            <person name="Wang X."/>
            <person name="Qu X."/>
        </authorList>
    </citation>
    <scope>NUCLEOTIDE SEQUENCE [LARGE SCALE GENOMIC DNA]</scope>
    <source>
        <strain evidence="2 3">170</strain>
    </source>
</reference>
<evidence type="ECO:0000313" key="2">
    <source>
        <dbReference type="EMBL" id="AGH46743.1"/>
    </source>
</evidence>
<dbReference type="KEGG" id="gps:C427_4644"/>
<dbReference type="Pfam" id="PF05598">
    <property type="entry name" value="DUF772"/>
    <property type="match status" value="1"/>
</dbReference>
<organism evidence="2 3">
    <name type="scientific">Paraglaciecola psychrophila 170</name>
    <dbReference type="NCBI Taxonomy" id="1129794"/>
    <lineage>
        <taxon>Bacteria</taxon>
        <taxon>Pseudomonadati</taxon>
        <taxon>Pseudomonadota</taxon>
        <taxon>Gammaproteobacteria</taxon>
        <taxon>Alteromonadales</taxon>
        <taxon>Alteromonadaceae</taxon>
        <taxon>Paraglaciecola</taxon>
    </lineage>
</organism>
<dbReference type="HOGENOM" id="CLU_021293_1_1_6"/>
<dbReference type="PATRIC" id="fig|1129794.4.peg.4624"/>
<dbReference type="InterPro" id="IPR008490">
    <property type="entry name" value="Transposase_InsH_N"/>
</dbReference>
<evidence type="ECO:0000313" key="3">
    <source>
        <dbReference type="Proteomes" id="UP000011864"/>
    </source>
</evidence>
<dbReference type="STRING" id="1129794.C427_4644"/>